<feature type="region of interest" description="Disordered" evidence="2">
    <location>
        <begin position="1636"/>
        <end position="1665"/>
    </location>
</feature>
<dbReference type="GO" id="GO:0000146">
    <property type="term" value="F:microfilament motor activity"/>
    <property type="evidence" value="ECO:0007669"/>
    <property type="project" value="TreeGrafter"/>
</dbReference>
<feature type="compositionally biased region" description="Low complexity" evidence="2">
    <location>
        <begin position="1262"/>
        <end position="1272"/>
    </location>
</feature>
<dbReference type="GO" id="GO:0032982">
    <property type="term" value="C:myosin filament"/>
    <property type="evidence" value="ECO:0007669"/>
    <property type="project" value="TreeGrafter"/>
</dbReference>
<evidence type="ECO:0008006" key="6">
    <source>
        <dbReference type="Google" id="ProtNLM"/>
    </source>
</evidence>
<feature type="compositionally biased region" description="Polar residues" evidence="2">
    <location>
        <begin position="1407"/>
        <end position="1424"/>
    </location>
</feature>
<dbReference type="OMA" id="DYECVSP"/>
<sequence>MLQDQRRRVDQVLSLQLQHVEKDIIQEEDQESRPAGCEEQTLTVYEKLVQDLQLDSSTKEARESGILSDLDPESKLNWKPGSDLKNDSRSESSTFETESIPDLKADSRSDSGLDPGLKSELKSGSRLEKICSLRSGFKLNLQLGYTSDWKTDLKPEETKDHQSASTAETRADLKHGSKSEKTRNLQSGSKSGARSVSTSGEARSRSDMEPRSRLDLNSKSRSTETNLQFGSTSDVDLESRSSPKPESRSEPEDVHLSELKEEETERHRPVSERVGGPESQSGEGRAHQALLATQMPQLLSSCEHLMNKVHIWVQQGSTVLSSYSEMGLQVSQAEHFLNKHLQLHSQVQSADHDAENLKQILIQIQALQTDLTSRTSEPGSQLSPLKALTEQLKRGGVERQTRTQPGTLRPDLGVRGNLVLKDLQSLKTKLNSNLQLLRPYVTFLRMAQQVEEELEELRKKSRRAPEQEEEEADESNRMTSQPPPKKKIQACWQETQQRLLSAQELGNHCRHTVAMVSGSGLDLQSMISVVQQTLEQLNRSKQEVQDLQSHHENQNQNLNLDQDLKSCRKYRESLTKTLQDLTSVSEMLDTCSLLDLGSDLQTSKLLERFNQAKPHFNQLDAEVENLIRTWETLREVQDQLEEKSRSVKEEELSQLLNLQKKVQDKIQQSESILDLSNSFHLAAKQLEALLDSDPQNPSAGSDGCDGLDEAQLSCQRENQQQIQSLFKTATGLKNKICTAVTHSQVWASFRLEQLECRLLSLDCLCVSWLNNAVQHEDRLHRRQLTRLLNDDIEQLRDSFKELKRKFNNLKFNYLKRNDRTRSMKAVRNQLQQVKLYQEKLQALRKRLQGMAGRLGSEVKDRGMIREVEDAINELQRQMGESERSISEHQKTLDMSCRLQQAMDEYQLWCEEASATIARVGKFSSQCRSTNAVSVLYQQFEKFVWPTVPQQEERISQISELAVRLHGVEEGRRYIERTVSKHSEMVKSIRKLSDGLMELEAKLKLESLKHQQNDREKERMDETEESREKNEDKDTQLKQNRKRKKQQRDNQLTPETSEMYELKETGHTPELTADHHGKELPVKQQTTANGKPPLQRNRSQEAYSQAAIQESRQQLTHCSTHTFSLSCRPLDTHRQVHAIHSLSQPAVTGSKATPPLAVTGPSLSDVQMEFQRREMEEMEQQDASVGGLSEAEDSFSNDDYECVSPDDISLPPLAETPESGMLQSDFEEGVCFSSHSTHIHQSNVHSETGAQQGRSSQTEACPSSPTSLRSSSRFRLESSLYVQSPSVVPAPTVLSSTMCSIMRTEGTALRSLQSSQTSNVSLDGPETGSNPVHNMTDRKDRDVPHTKTLIQDLDGQSNCPQEDSTVSGINPCQGLTGTALVPFGPDPDCHEDRNPEETGVLKSERTFQIETISGQDKTFTPSSSLHFGLHSESSKIQEQPSPVSPVPEQTASFKSSSDTQPQPARSSSLHKKVPSQSPTSPQSRLVHKARWFVLKDPDPDPDQDGPSSRTIKERGNSNRSSTLHVTQQSCSSVPQSSSTFRSRGEGPSPQDGPVVPDPNSTISNRCCSEQSCPTVGSLQRVHDPGSSLQPAAPQASAQQANLHIQSPSCPPHLLTSHQDPDMYQPVAIREEIRLTPQIQGPPLPASPLSQAQPESVAQGKASKAGSPFITRPLSRATVMEGSPLMLEVEVTGTLAPTLTWLTDGDVSATSLGREAVCEDGKNFLFISEYELSVRRRQERRLAVESSTDQSLMDKVFDVISVDWLTWFGSLCVLLWLIYLILL</sequence>
<dbReference type="Ensembl" id="ENSENLT00000006948.1">
    <property type="protein sequence ID" value="ENSENLP00000006651.1"/>
    <property type="gene ID" value="ENSENLG00000003155.1"/>
</dbReference>
<dbReference type="PANTHER" id="PTHR45615:SF40">
    <property type="entry name" value="MYOSIN HEAVY CHAIN, NON-MUSCLE"/>
    <property type="match status" value="1"/>
</dbReference>
<evidence type="ECO:0000313" key="4">
    <source>
        <dbReference type="Ensembl" id="ENSENLP00000006651.1"/>
    </source>
</evidence>
<reference evidence="4" key="1">
    <citation type="submission" date="2021-04" db="EMBL/GenBank/DDBJ databases">
        <authorList>
            <consortium name="Wellcome Sanger Institute Data Sharing"/>
        </authorList>
    </citation>
    <scope>NUCLEOTIDE SEQUENCE [LARGE SCALE GENOMIC DNA]</scope>
</reference>
<dbReference type="Gene3D" id="2.60.40.10">
    <property type="entry name" value="Immunoglobulins"/>
    <property type="match status" value="1"/>
</dbReference>
<gene>
    <name evidence="4" type="primary">ccdc141</name>
</gene>
<dbReference type="GO" id="GO:0051015">
    <property type="term" value="F:actin filament binding"/>
    <property type="evidence" value="ECO:0007669"/>
    <property type="project" value="TreeGrafter"/>
</dbReference>
<feature type="region of interest" description="Disordered" evidence="2">
    <location>
        <begin position="55"/>
        <end position="121"/>
    </location>
</feature>
<feature type="compositionally biased region" description="Polar residues" evidence="2">
    <location>
        <begin position="1309"/>
        <end position="1332"/>
    </location>
</feature>
<dbReference type="PANTHER" id="PTHR45615">
    <property type="entry name" value="MYOSIN HEAVY CHAIN, NON-MUSCLE"/>
    <property type="match status" value="1"/>
</dbReference>
<feature type="region of interest" description="Disordered" evidence="2">
    <location>
        <begin position="1379"/>
        <end position="1600"/>
    </location>
</feature>
<feature type="compositionally biased region" description="Polar residues" evidence="2">
    <location>
        <begin position="1473"/>
        <end position="1482"/>
    </location>
</feature>
<feature type="compositionally biased region" description="Polar residues" evidence="2">
    <location>
        <begin position="184"/>
        <end position="201"/>
    </location>
</feature>
<dbReference type="InterPro" id="IPR036179">
    <property type="entry name" value="Ig-like_dom_sf"/>
</dbReference>
<keyword evidence="3" id="KW-0812">Transmembrane</keyword>
<feature type="coiled-coil region" evidence="1">
    <location>
        <begin position="623"/>
        <end position="668"/>
    </location>
</feature>
<evidence type="ECO:0000256" key="1">
    <source>
        <dbReference type="SAM" id="Coils"/>
    </source>
</evidence>
<dbReference type="SUPFAM" id="SSF48726">
    <property type="entry name" value="Immunoglobulin"/>
    <property type="match status" value="1"/>
</dbReference>
<name>A0A665TSA4_ECHNA</name>
<feature type="compositionally biased region" description="Basic and acidic residues" evidence="2">
    <location>
        <begin position="202"/>
        <end position="222"/>
    </location>
</feature>
<feature type="compositionally biased region" description="Low complexity" evidence="2">
    <location>
        <begin position="1526"/>
        <end position="1537"/>
    </location>
</feature>
<feature type="compositionally biased region" description="Polar residues" evidence="2">
    <location>
        <begin position="1237"/>
        <end position="1260"/>
    </location>
</feature>
<reference evidence="4" key="3">
    <citation type="submission" date="2025-09" db="UniProtKB">
        <authorList>
            <consortium name="Ensembl"/>
        </authorList>
    </citation>
    <scope>IDENTIFICATION</scope>
</reference>
<dbReference type="Proteomes" id="UP000472264">
    <property type="component" value="Chromosome 21"/>
</dbReference>
<feature type="compositionally biased region" description="Acidic residues" evidence="2">
    <location>
        <begin position="1189"/>
        <end position="1200"/>
    </location>
</feature>
<dbReference type="GO" id="GO:0016460">
    <property type="term" value="C:myosin II complex"/>
    <property type="evidence" value="ECO:0007669"/>
    <property type="project" value="TreeGrafter"/>
</dbReference>
<feature type="compositionally biased region" description="Low complexity" evidence="2">
    <location>
        <begin position="1583"/>
        <end position="1599"/>
    </location>
</feature>
<dbReference type="Gene3D" id="1.20.58.60">
    <property type="match status" value="1"/>
</dbReference>
<proteinExistence type="predicted"/>
<accession>A0A665TSA4</accession>
<feature type="region of interest" description="Disordered" evidence="2">
    <location>
        <begin position="1006"/>
        <end position="1061"/>
    </location>
</feature>
<feature type="compositionally biased region" description="Basic and acidic residues" evidence="2">
    <location>
        <begin position="72"/>
        <end position="90"/>
    </location>
</feature>
<feature type="compositionally biased region" description="Polar residues" evidence="2">
    <location>
        <begin position="1557"/>
        <end position="1576"/>
    </location>
</feature>
<feature type="region of interest" description="Disordered" evidence="2">
    <location>
        <begin position="1237"/>
        <end position="1272"/>
    </location>
</feature>
<evidence type="ECO:0000313" key="5">
    <source>
        <dbReference type="Proteomes" id="UP000472264"/>
    </source>
</evidence>
<feature type="compositionally biased region" description="Basic and acidic residues" evidence="2">
    <location>
        <begin position="1386"/>
        <end position="1395"/>
    </location>
</feature>
<evidence type="ECO:0000256" key="3">
    <source>
        <dbReference type="SAM" id="Phobius"/>
    </source>
</evidence>
<dbReference type="InParanoid" id="A0A665TSA4"/>
<feature type="region of interest" description="Disordered" evidence="2">
    <location>
        <begin position="456"/>
        <end position="487"/>
    </location>
</feature>
<feature type="region of interest" description="Disordered" evidence="2">
    <location>
        <begin position="1309"/>
        <end position="1339"/>
    </location>
</feature>
<feature type="region of interest" description="Disordered" evidence="2">
    <location>
        <begin position="154"/>
        <end position="286"/>
    </location>
</feature>
<evidence type="ECO:0000256" key="2">
    <source>
        <dbReference type="SAM" id="MobiDB-lite"/>
    </source>
</evidence>
<keyword evidence="1" id="KW-0175">Coiled coil</keyword>
<feature type="compositionally biased region" description="Basic and acidic residues" evidence="2">
    <location>
        <begin position="237"/>
        <end position="271"/>
    </location>
</feature>
<dbReference type="InterPro" id="IPR013783">
    <property type="entry name" value="Ig-like_fold"/>
</dbReference>
<keyword evidence="3" id="KW-0472">Membrane</keyword>
<feature type="compositionally biased region" description="Basic and acidic residues" evidence="2">
    <location>
        <begin position="1006"/>
        <end position="1035"/>
    </location>
</feature>
<feature type="compositionally biased region" description="Polar residues" evidence="2">
    <location>
        <begin position="1516"/>
        <end position="1525"/>
    </location>
</feature>
<feature type="transmembrane region" description="Helical" evidence="3">
    <location>
        <begin position="1762"/>
        <end position="1780"/>
    </location>
</feature>
<reference evidence="4" key="2">
    <citation type="submission" date="2025-08" db="UniProtKB">
        <authorList>
            <consortium name="Ensembl"/>
        </authorList>
    </citation>
    <scope>IDENTIFICATION</scope>
</reference>
<feature type="region of interest" description="Disordered" evidence="2">
    <location>
        <begin position="1175"/>
        <end position="1218"/>
    </location>
</feature>
<keyword evidence="5" id="KW-1185">Reference proteome</keyword>
<feature type="coiled-coil region" evidence="1">
    <location>
        <begin position="527"/>
        <end position="557"/>
    </location>
</feature>
<organism evidence="4 5">
    <name type="scientific">Echeneis naucrates</name>
    <name type="common">Live sharksucker</name>
    <dbReference type="NCBI Taxonomy" id="173247"/>
    <lineage>
        <taxon>Eukaryota</taxon>
        <taxon>Metazoa</taxon>
        <taxon>Chordata</taxon>
        <taxon>Craniata</taxon>
        <taxon>Vertebrata</taxon>
        <taxon>Euteleostomi</taxon>
        <taxon>Actinopterygii</taxon>
        <taxon>Neopterygii</taxon>
        <taxon>Teleostei</taxon>
        <taxon>Neoteleostei</taxon>
        <taxon>Acanthomorphata</taxon>
        <taxon>Carangaria</taxon>
        <taxon>Carangiformes</taxon>
        <taxon>Echeneidae</taxon>
        <taxon>Echeneis</taxon>
    </lineage>
</organism>
<feature type="compositionally biased region" description="Basic and acidic residues" evidence="2">
    <location>
        <begin position="169"/>
        <end position="183"/>
    </location>
</feature>
<dbReference type="GO" id="GO:0005737">
    <property type="term" value="C:cytoplasm"/>
    <property type="evidence" value="ECO:0007669"/>
    <property type="project" value="TreeGrafter"/>
</dbReference>
<feature type="compositionally biased region" description="Basic and acidic residues" evidence="2">
    <location>
        <begin position="101"/>
        <end position="121"/>
    </location>
</feature>
<protein>
    <recommendedName>
        <fullName evidence="6">Ig-like domain-containing protein</fullName>
    </recommendedName>
</protein>
<feature type="compositionally biased region" description="Polar residues" evidence="2">
    <location>
        <begin position="223"/>
        <end position="234"/>
    </location>
</feature>
<feature type="compositionally biased region" description="Polar residues" evidence="2">
    <location>
        <begin position="1433"/>
        <end position="1466"/>
    </location>
</feature>
<feature type="coiled-coil region" evidence="1">
    <location>
        <begin position="785"/>
        <end position="891"/>
    </location>
</feature>
<keyword evidence="3" id="KW-1133">Transmembrane helix</keyword>